<protein>
    <submittedName>
        <fullName evidence="1">Protease inhibitor seed storage lipid transfer protein</fullName>
    </submittedName>
</protein>
<proteinExistence type="predicted"/>
<dbReference type="AlphaFoldDB" id="A0A9E7HX56"/>
<keyword evidence="2" id="KW-1185">Reference proteome</keyword>
<organism evidence="1 2">
    <name type="scientific">Musa troglodytarum</name>
    <name type="common">fe'i banana</name>
    <dbReference type="NCBI Taxonomy" id="320322"/>
    <lineage>
        <taxon>Eukaryota</taxon>
        <taxon>Viridiplantae</taxon>
        <taxon>Streptophyta</taxon>
        <taxon>Embryophyta</taxon>
        <taxon>Tracheophyta</taxon>
        <taxon>Spermatophyta</taxon>
        <taxon>Magnoliopsida</taxon>
        <taxon>Liliopsida</taxon>
        <taxon>Zingiberales</taxon>
        <taxon>Musaceae</taxon>
        <taxon>Musa</taxon>
    </lineage>
</organism>
<accession>A0A9E7HX56</accession>
<reference evidence="1" key="1">
    <citation type="submission" date="2022-05" db="EMBL/GenBank/DDBJ databases">
        <title>The Musa troglodytarum L. genome provides insights into the mechanism of non-climacteric behaviour and enrichment of carotenoids.</title>
        <authorList>
            <person name="Wang J."/>
        </authorList>
    </citation>
    <scope>NUCLEOTIDE SEQUENCE</scope>
    <source>
        <tissue evidence="1">Leaf</tissue>
    </source>
</reference>
<name>A0A9E7HX56_9LILI</name>
<sequence length="49" mass="5847">MLQGGQESRPFMCLQENYCFSPEEDRREEACARGQLLRETASPWYSMWK</sequence>
<dbReference type="EMBL" id="CP097510">
    <property type="protein sequence ID" value="URE41680.1"/>
    <property type="molecule type" value="Genomic_DNA"/>
</dbReference>
<gene>
    <name evidence="1" type="ORF">MUK42_17814</name>
</gene>
<evidence type="ECO:0000313" key="1">
    <source>
        <dbReference type="EMBL" id="URE41680.1"/>
    </source>
</evidence>
<dbReference type="OrthoDB" id="678486at2759"/>
<dbReference type="Proteomes" id="UP001055439">
    <property type="component" value="Chromosome 8"/>
</dbReference>
<evidence type="ECO:0000313" key="2">
    <source>
        <dbReference type="Proteomes" id="UP001055439"/>
    </source>
</evidence>